<sequence>MHVKTSPFGRVKARRQGRNKKSNIKLSKR</sequence>
<accession>A0A8S5RM02</accession>
<feature type="compositionally biased region" description="Basic residues" evidence="1">
    <location>
        <begin position="11"/>
        <end position="29"/>
    </location>
</feature>
<evidence type="ECO:0000256" key="1">
    <source>
        <dbReference type="SAM" id="MobiDB-lite"/>
    </source>
</evidence>
<dbReference type="EMBL" id="BK059118">
    <property type="protein sequence ID" value="DAE32195.1"/>
    <property type="molecule type" value="Genomic_DNA"/>
</dbReference>
<reference evidence="2" key="1">
    <citation type="journal article" date="2021" name="Proc. Natl. Acad. Sci. U.S.A.">
        <title>A Catalog of Tens of Thousands of Viruses from Human Metagenomes Reveals Hidden Associations with Chronic Diseases.</title>
        <authorList>
            <person name="Tisza M.J."/>
            <person name="Buck C.B."/>
        </authorList>
    </citation>
    <scope>NUCLEOTIDE SEQUENCE</scope>
    <source>
        <strain evidence="2">CtLpa4</strain>
    </source>
</reference>
<name>A0A8S5RM02_9VIRU</name>
<feature type="region of interest" description="Disordered" evidence="1">
    <location>
        <begin position="1"/>
        <end position="29"/>
    </location>
</feature>
<proteinExistence type="predicted"/>
<organism evidence="2">
    <name type="scientific">virus sp. ctLpa4</name>
    <dbReference type="NCBI Taxonomy" id="2825814"/>
    <lineage>
        <taxon>Viruses</taxon>
    </lineage>
</organism>
<protein>
    <submittedName>
        <fullName evidence="2">Uncharacterized protein</fullName>
    </submittedName>
</protein>
<evidence type="ECO:0000313" key="2">
    <source>
        <dbReference type="EMBL" id="DAE32195.1"/>
    </source>
</evidence>